<accession>A0A0A9DML4</accession>
<feature type="compositionally biased region" description="Polar residues" evidence="1">
    <location>
        <begin position="9"/>
        <end position="20"/>
    </location>
</feature>
<sequence>MRLPERSRYSSPEQLVNSGSPPEILFPERSSRRTAPTSAPNIHRRSASPEILLLDKSRASSPANPEPPPPPDLATPTASPERLRTLNPPQAAANASTSATEPRSRAFPDRSSVCSLAPHLAPPATASAPLTLAPRRLSDSTLSICSRVAATARKSPLSGTPASDSDVSLPPLQPAPGNLQAPSLALHPRSSGWLGTAALNCSSSWASSAADIATTTNSETTDTSRRDSMN</sequence>
<reference evidence="2" key="1">
    <citation type="submission" date="2014-09" db="EMBL/GenBank/DDBJ databases">
        <authorList>
            <person name="Magalhaes I.L.F."/>
            <person name="Oliveira U."/>
            <person name="Santos F.R."/>
            <person name="Vidigal T.H.D.A."/>
            <person name="Brescovit A.D."/>
            <person name="Santos A.J."/>
        </authorList>
    </citation>
    <scope>NUCLEOTIDE SEQUENCE</scope>
    <source>
        <tissue evidence="2">Shoot tissue taken approximately 20 cm above the soil surface</tissue>
    </source>
</reference>
<feature type="compositionally biased region" description="Low complexity" evidence="1">
    <location>
        <begin position="115"/>
        <end position="132"/>
    </location>
</feature>
<feature type="region of interest" description="Disordered" evidence="1">
    <location>
        <begin position="210"/>
        <end position="230"/>
    </location>
</feature>
<organism evidence="2">
    <name type="scientific">Arundo donax</name>
    <name type="common">Giant reed</name>
    <name type="synonym">Donax arundinaceus</name>
    <dbReference type="NCBI Taxonomy" id="35708"/>
    <lineage>
        <taxon>Eukaryota</taxon>
        <taxon>Viridiplantae</taxon>
        <taxon>Streptophyta</taxon>
        <taxon>Embryophyta</taxon>
        <taxon>Tracheophyta</taxon>
        <taxon>Spermatophyta</taxon>
        <taxon>Magnoliopsida</taxon>
        <taxon>Liliopsida</taxon>
        <taxon>Poales</taxon>
        <taxon>Poaceae</taxon>
        <taxon>PACMAD clade</taxon>
        <taxon>Arundinoideae</taxon>
        <taxon>Arundineae</taxon>
        <taxon>Arundo</taxon>
    </lineage>
</organism>
<dbReference type="EMBL" id="GBRH01212898">
    <property type="protein sequence ID" value="JAD84997.1"/>
    <property type="molecule type" value="Transcribed_RNA"/>
</dbReference>
<dbReference type="AlphaFoldDB" id="A0A0A9DML4"/>
<reference evidence="2" key="2">
    <citation type="journal article" date="2015" name="Data Brief">
        <title>Shoot transcriptome of the giant reed, Arundo donax.</title>
        <authorList>
            <person name="Barrero R.A."/>
            <person name="Guerrero F.D."/>
            <person name="Moolhuijzen P."/>
            <person name="Goolsby J.A."/>
            <person name="Tidwell J."/>
            <person name="Bellgard S.E."/>
            <person name="Bellgard M.I."/>
        </authorList>
    </citation>
    <scope>NUCLEOTIDE SEQUENCE</scope>
    <source>
        <tissue evidence="2">Shoot tissue taken approximately 20 cm above the soil surface</tissue>
    </source>
</reference>
<feature type="region of interest" description="Disordered" evidence="1">
    <location>
        <begin position="1"/>
        <end position="132"/>
    </location>
</feature>
<feature type="compositionally biased region" description="Polar residues" evidence="1">
    <location>
        <begin position="157"/>
        <end position="166"/>
    </location>
</feature>
<feature type="region of interest" description="Disordered" evidence="1">
    <location>
        <begin position="151"/>
        <end position="187"/>
    </location>
</feature>
<proteinExistence type="predicted"/>
<evidence type="ECO:0000313" key="2">
    <source>
        <dbReference type="EMBL" id="JAD84997.1"/>
    </source>
</evidence>
<feature type="compositionally biased region" description="Pro residues" evidence="1">
    <location>
        <begin position="64"/>
        <end position="73"/>
    </location>
</feature>
<evidence type="ECO:0000256" key="1">
    <source>
        <dbReference type="SAM" id="MobiDB-lite"/>
    </source>
</evidence>
<protein>
    <submittedName>
        <fullName evidence="2">Uncharacterized protein</fullName>
    </submittedName>
</protein>
<feature type="compositionally biased region" description="Low complexity" evidence="1">
    <location>
        <begin position="210"/>
        <end position="221"/>
    </location>
</feature>
<name>A0A0A9DML4_ARUDO</name>